<proteinExistence type="inferred from homology"/>
<dbReference type="Proteomes" id="UP001165085">
    <property type="component" value="Unassembled WGS sequence"/>
</dbReference>
<dbReference type="GO" id="GO:0003723">
    <property type="term" value="F:RNA binding"/>
    <property type="evidence" value="ECO:0007669"/>
    <property type="project" value="UniProtKB-KW"/>
</dbReference>
<evidence type="ECO:0000259" key="6">
    <source>
        <dbReference type="Pfam" id="PF01743"/>
    </source>
</evidence>
<dbReference type="OrthoDB" id="445712at2759"/>
<dbReference type="Gene3D" id="1.10.3090.10">
    <property type="entry name" value="cca-adding enzyme, domain 2"/>
    <property type="match status" value="1"/>
</dbReference>
<feature type="region of interest" description="Disordered" evidence="5">
    <location>
        <begin position="107"/>
        <end position="143"/>
    </location>
</feature>
<comment type="caution">
    <text evidence="7">The sequence shown here is derived from an EMBL/GenBank/DDBJ whole genome shotgun (WGS) entry which is preliminary data.</text>
</comment>
<dbReference type="PANTHER" id="PTHR13734:SF5">
    <property type="entry name" value="CCA TRNA NUCLEOTIDYLTRANSFERASE, MITOCHONDRIAL"/>
    <property type="match status" value="1"/>
</dbReference>
<reference evidence="8" key="1">
    <citation type="journal article" date="2023" name="Commun. Biol.">
        <title>Genome analysis of Parmales, the sister group of diatoms, reveals the evolutionary specialization of diatoms from phago-mixotrophs to photoautotrophs.</title>
        <authorList>
            <person name="Ban H."/>
            <person name="Sato S."/>
            <person name="Yoshikawa S."/>
            <person name="Yamada K."/>
            <person name="Nakamura Y."/>
            <person name="Ichinomiya M."/>
            <person name="Sato N."/>
            <person name="Blanc-Mathieu R."/>
            <person name="Endo H."/>
            <person name="Kuwata A."/>
            <person name="Ogata H."/>
        </authorList>
    </citation>
    <scope>NUCLEOTIDE SEQUENCE [LARGE SCALE GENOMIC DNA]</scope>
    <source>
        <strain evidence="8">NIES 3701</strain>
    </source>
</reference>
<comment type="similarity">
    <text evidence="1 4">Belongs to the tRNA nucleotidyltransferase/poly(A) polymerase family.</text>
</comment>
<evidence type="ECO:0000256" key="4">
    <source>
        <dbReference type="RuleBase" id="RU003953"/>
    </source>
</evidence>
<keyword evidence="3 4" id="KW-0694">RNA-binding</keyword>
<sequence length="526" mass="57681">MIAGKVIYLASIGINLGPMSALSSTVLPPSIILTDSEAHLFSFLSKVAESALESASTTTPIVLRVAGGWVRDKVLGLDSDDIDIALDTISGVAFAELCCSYLTSTSTSTSASSPSSTPASPNTQQQDKKKKPKFATIQSNPSQSKHLETATMNLFNYSIDFTNLRTETYSDSTGRIPQISFGTPEEDASRRDFTVNSLFYNITTSSLEDYTSGISDLKSGIIRTPLSPKLTFLDDPLRVLRGIRFSSRFNFTLSPSLITSIKDPEVRLALSTKVSKERVGKELSGCFKTPESGYQAFKLLTSLNLDEVIFTCPTGLTLSSSILPHVSRYVTVSSVSVRLLLMSSILLPNGRDVFEELQKNGRTYKSRSKVHYCVRDGIKWKSNDANDVQMLVEGVDEAVGLLKGGGRLEGGMFLRKFKELWRTGLALGAVKILDGGGEVEGMYEETVERIQGYNLEGCWKAKPLVDGKGLQEVLGLGKGPEVGKWMKKVVEFMLVNEKGTKEECVEWLKKCKEQDMLEDKDDDIKV</sequence>
<protein>
    <recommendedName>
        <fullName evidence="6">Poly A polymerase head domain-containing protein</fullName>
    </recommendedName>
</protein>
<dbReference type="GO" id="GO:0052929">
    <property type="term" value="F:ATP:3'-cytidine-cytidine-tRNA adenylyltransferase activity"/>
    <property type="evidence" value="ECO:0007669"/>
    <property type="project" value="TreeGrafter"/>
</dbReference>
<dbReference type="Pfam" id="PF01743">
    <property type="entry name" value="PolyA_pol"/>
    <property type="match status" value="1"/>
</dbReference>
<name>A0A9W7B1K8_9STRA</name>
<dbReference type="GO" id="GO:0052927">
    <property type="term" value="F:CC tRNA cytidylyltransferase activity"/>
    <property type="evidence" value="ECO:0007669"/>
    <property type="project" value="TreeGrafter"/>
</dbReference>
<evidence type="ECO:0000256" key="3">
    <source>
        <dbReference type="ARBA" id="ARBA00022884"/>
    </source>
</evidence>
<organism evidence="7 8">
    <name type="scientific">Triparma strigata</name>
    <dbReference type="NCBI Taxonomy" id="1606541"/>
    <lineage>
        <taxon>Eukaryota</taxon>
        <taxon>Sar</taxon>
        <taxon>Stramenopiles</taxon>
        <taxon>Ochrophyta</taxon>
        <taxon>Bolidophyceae</taxon>
        <taxon>Parmales</taxon>
        <taxon>Triparmaceae</taxon>
        <taxon>Triparma</taxon>
    </lineage>
</organism>
<dbReference type="SUPFAM" id="SSF81301">
    <property type="entry name" value="Nucleotidyltransferase"/>
    <property type="match status" value="1"/>
</dbReference>
<keyword evidence="2 4" id="KW-0808">Transferase</keyword>
<evidence type="ECO:0000256" key="5">
    <source>
        <dbReference type="SAM" id="MobiDB-lite"/>
    </source>
</evidence>
<dbReference type="PANTHER" id="PTHR13734">
    <property type="entry name" value="TRNA-NUCLEOTIDYLTRANSFERASE"/>
    <property type="match status" value="1"/>
</dbReference>
<dbReference type="CDD" id="cd05398">
    <property type="entry name" value="NT_ClassII-CCAase"/>
    <property type="match status" value="1"/>
</dbReference>
<dbReference type="InterPro" id="IPR002646">
    <property type="entry name" value="PolA_pol_head_dom"/>
</dbReference>
<accession>A0A9W7B1K8</accession>
<dbReference type="GO" id="GO:0001680">
    <property type="term" value="P:tRNA 3'-terminal CCA addition"/>
    <property type="evidence" value="ECO:0007669"/>
    <property type="project" value="UniProtKB-ARBA"/>
</dbReference>
<dbReference type="SUPFAM" id="SSF81891">
    <property type="entry name" value="Poly A polymerase C-terminal region-like"/>
    <property type="match status" value="1"/>
</dbReference>
<keyword evidence="8" id="KW-1185">Reference proteome</keyword>
<evidence type="ECO:0000256" key="1">
    <source>
        <dbReference type="ARBA" id="ARBA00007265"/>
    </source>
</evidence>
<dbReference type="EMBL" id="BRXY01000266">
    <property type="protein sequence ID" value="GMH82184.1"/>
    <property type="molecule type" value="Genomic_DNA"/>
</dbReference>
<feature type="domain" description="Poly A polymerase head" evidence="6">
    <location>
        <begin position="63"/>
        <end position="223"/>
    </location>
</feature>
<feature type="compositionally biased region" description="Low complexity" evidence="5">
    <location>
        <begin position="107"/>
        <end position="121"/>
    </location>
</feature>
<evidence type="ECO:0000256" key="2">
    <source>
        <dbReference type="ARBA" id="ARBA00022679"/>
    </source>
</evidence>
<gene>
    <name evidence="7" type="ORF">TrST_g11673</name>
</gene>
<evidence type="ECO:0000313" key="8">
    <source>
        <dbReference type="Proteomes" id="UP001165085"/>
    </source>
</evidence>
<dbReference type="AlphaFoldDB" id="A0A9W7B1K8"/>
<dbReference type="Gene3D" id="3.30.460.10">
    <property type="entry name" value="Beta Polymerase, domain 2"/>
    <property type="match status" value="1"/>
</dbReference>
<evidence type="ECO:0000313" key="7">
    <source>
        <dbReference type="EMBL" id="GMH82184.1"/>
    </source>
</evidence>
<dbReference type="InterPro" id="IPR043519">
    <property type="entry name" value="NT_sf"/>
</dbReference>